<name>A0A928YSH4_9GAMM</name>
<organism evidence="2 3">
    <name type="scientific">Cellvibrio polysaccharolyticus</name>
    <dbReference type="NCBI Taxonomy" id="2082724"/>
    <lineage>
        <taxon>Bacteria</taxon>
        <taxon>Pseudomonadati</taxon>
        <taxon>Pseudomonadota</taxon>
        <taxon>Gammaproteobacteria</taxon>
        <taxon>Cellvibrionales</taxon>
        <taxon>Cellvibrionaceae</taxon>
        <taxon>Cellvibrio</taxon>
    </lineage>
</organism>
<dbReference type="Proteomes" id="UP000652567">
    <property type="component" value="Unassembled WGS sequence"/>
</dbReference>
<comment type="caution">
    <text evidence="2">The sequence shown here is derived from an EMBL/GenBank/DDBJ whole genome shotgun (WGS) entry which is preliminary data.</text>
</comment>
<dbReference type="EMBL" id="PRDL01000001">
    <property type="protein sequence ID" value="MBE8716426.1"/>
    <property type="molecule type" value="Genomic_DNA"/>
</dbReference>
<evidence type="ECO:0000313" key="3">
    <source>
        <dbReference type="Proteomes" id="UP000652567"/>
    </source>
</evidence>
<accession>A0A928YSH4</accession>
<protein>
    <submittedName>
        <fullName evidence="2">Uncharacterized protein</fullName>
    </submittedName>
</protein>
<keyword evidence="3" id="KW-1185">Reference proteome</keyword>
<dbReference type="AlphaFoldDB" id="A0A928YSH4"/>
<reference evidence="2" key="1">
    <citation type="submission" date="2018-07" db="EMBL/GenBank/DDBJ databases">
        <title>Genome assembly of strain Ka43.</title>
        <authorList>
            <person name="Kukolya J."/>
            <person name="Nagy I."/>
            <person name="Horvath B."/>
            <person name="Toth A."/>
        </authorList>
    </citation>
    <scope>NUCLEOTIDE SEQUENCE</scope>
    <source>
        <strain evidence="2">KB43</strain>
    </source>
</reference>
<proteinExistence type="predicted"/>
<sequence>MLILLMIGLSLTAAIIGSVYHIRVTQEQSISVHAQTQAQVRAWSAAEVTRQYFQMLRQDATEWETFYTALTAALAAGTPVDINLGMDDVTAKILRTELLTSRALEGEMPHIVVQITAIAAEDTRAHSSSTLEVMYTGTEPTTGESVPNNSTINFHGGLKMTGGIDVFKDKGDTTAYEINVIGNVDIGSTSITGVDIIRSTGSIKFNGGSSFFKELHANCDIHLSSGASAGLLSATNNICAFNVTYPNGKVNEDVIANGSIHISGSKWGTVTALAGKGDLQKCAVDAERLCDPQVSGVRLSGTPTITTVNSRGDIIVENSATITNMYAEGNISITWGFTLKEKATYGGNFKFPDNGGHLAPENKRQKIPGYTLDLSPALPVNIRKEVFDVNALKPAANYVFYVDPDKTTLRVTLKNIQGIPNGNYYLFHGKIGNTVFNDWACLVPKPSQASDCVIKIGAGHDVLQSILISYKWDAKTKTGKWTLDGTSLAPGIAFFEGDLTISTGTYYNTLLATGNVDTAGKMDMYAPNFAGYNGQQNDKTYAPTGICVNKYFPNVVPTQLCKNGEYLYNAVNGIANYAVMAGSCTDNTCDTYQGGDIKTGASTDIRGAVKAGNLFVSSGNTTVHGYITALAQREILKHSIGAKTTVDLRDLPPGYDPTGSSSVPGAGEAGASGSMDIRWSRYL</sequence>
<feature type="region of interest" description="Disordered" evidence="1">
    <location>
        <begin position="651"/>
        <end position="672"/>
    </location>
</feature>
<gene>
    <name evidence="2" type="ORF">C4F51_04410</name>
</gene>
<evidence type="ECO:0000313" key="2">
    <source>
        <dbReference type="EMBL" id="MBE8716426.1"/>
    </source>
</evidence>
<evidence type="ECO:0000256" key="1">
    <source>
        <dbReference type="SAM" id="MobiDB-lite"/>
    </source>
</evidence>